<name>A0A9D2ANX7_9BACT</name>
<organism evidence="1 2">
    <name type="scientific">Candidatus Barnesiella excrementipullorum</name>
    <dbReference type="NCBI Taxonomy" id="2838479"/>
    <lineage>
        <taxon>Bacteria</taxon>
        <taxon>Pseudomonadati</taxon>
        <taxon>Bacteroidota</taxon>
        <taxon>Bacteroidia</taxon>
        <taxon>Bacteroidales</taxon>
        <taxon>Barnesiellaceae</taxon>
        <taxon>Barnesiella</taxon>
    </lineage>
</organism>
<dbReference type="EMBL" id="DXFB01000039">
    <property type="protein sequence ID" value="HIX44887.1"/>
    <property type="molecule type" value="Genomic_DNA"/>
</dbReference>
<evidence type="ECO:0000313" key="1">
    <source>
        <dbReference type="EMBL" id="HIX44887.1"/>
    </source>
</evidence>
<sequence>MKKILIFLPLLVLMAACQKDWDEQNVKVATDHALLAPGETFQINVLSEGDATFSAWEGDSLTCTTLSGNGLVTAKPDVAVRDTDFVKVSVKGLRSKNVVIVVDPAAVSE</sequence>
<reference evidence="1" key="2">
    <citation type="submission" date="2021-04" db="EMBL/GenBank/DDBJ databases">
        <authorList>
            <person name="Gilroy R."/>
        </authorList>
    </citation>
    <scope>NUCLEOTIDE SEQUENCE</scope>
    <source>
        <strain evidence="1">ChiHjej12B11-16260</strain>
    </source>
</reference>
<gene>
    <name evidence="1" type="ORF">H9982_01565</name>
</gene>
<protein>
    <submittedName>
        <fullName evidence="1">Uncharacterized protein</fullName>
    </submittedName>
</protein>
<reference evidence="1" key="1">
    <citation type="journal article" date="2021" name="PeerJ">
        <title>Extensive microbial diversity within the chicken gut microbiome revealed by metagenomics and culture.</title>
        <authorList>
            <person name="Gilroy R."/>
            <person name="Ravi A."/>
            <person name="Getino M."/>
            <person name="Pursley I."/>
            <person name="Horton D.L."/>
            <person name="Alikhan N.F."/>
            <person name="Baker D."/>
            <person name="Gharbi K."/>
            <person name="Hall N."/>
            <person name="Watson M."/>
            <person name="Adriaenssens E.M."/>
            <person name="Foster-Nyarko E."/>
            <person name="Jarju S."/>
            <person name="Secka A."/>
            <person name="Antonio M."/>
            <person name="Oren A."/>
            <person name="Chaudhuri R.R."/>
            <person name="La Ragione R."/>
            <person name="Hildebrand F."/>
            <person name="Pallen M.J."/>
        </authorList>
    </citation>
    <scope>NUCLEOTIDE SEQUENCE</scope>
    <source>
        <strain evidence="1">ChiHjej12B11-16260</strain>
    </source>
</reference>
<dbReference type="AlphaFoldDB" id="A0A9D2ANX7"/>
<proteinExistence type="predicted"/>
<accession>A0A9D2ANX7</accession>
<dbReference type="Proteomes" id="UP000824246">
    <property type="component" value="Unassembled WGS sequence"/>
</dbReference>
<comment type="caution">
    <text evidence="1">The sequence shown here is derived from an EMBL/GenBank/DDBJ whole genome shotgun (WGS) entry which is preliminary data.</text>
</comment>
<evidence type="ECO:0000313" key="2">
    <source>
        <dbReference type="Proteomes" id="UP000824246"/>
    </source>
</evidence>
<dbReference type="PROSITE" id="PS51257">
    <property type="entry name" value="PROKAR_LIPOPROTEIN"/>
    <property type="match status" value="1"/>
</dbReference>